<evidence type="ECO:0000313" key="3">
    <source>
        <dbReference type="Proteomes" id="UP000317650"/>
    </source>
</evidence>
<feature type="transmembrane region" description="Helical" evidence="1">
    <location>
        <begin position="20"/>
        <end position="39"/>
    </location>
</feature>
<gene>
    <name evidence="2" type="ORF">C4D60_Mb09t17260</name>
</gene>
<evidence type="ECO:0000313" key="2">
    <source>
        <dbReference type="EMBL" id="THU47597.1"/>
    </source>
</evidence>
<keyword evidence="1" id="KW-0812">Transmembrane</keyword>
<dbReference type="STRING" id="52838.A0A4S8IH11"/>
<name>A0A4S8IH11_MUSBA</name>
<dbReference type="Proteomes" id="UP000317650">
    <property type="component" value="Chromosome 9"/>
</dbReference>
<keyword evidence="3" id="KW-1185">Reference proteome</keyword>
<sequence length="133" mass="15117">MDVMEALRWMRWELESYPAYGDFVLLPFFVMLFLDRFLLGVQVFFSKLWLVCSFGWEAPASKLRARSEHKAVYTYAAAFYASSIFALCSGKQDNPISMFAHVGSVVLAIHDASDVFLEVGKMAKDNGSEWLLP</sequence>
<dbReference type="AlphaFoldDB" id="A0A4S8IH11"/>
<organism evidence="2 3">
    <name type="scientific">Musa balbisiana</name>
    <name type="common">Banana</name>
    <dbReference type="NCBI Taxonomy" id="52838"/>
    <lineage>
        <taxon>Eukaryota</taxon>
        <taxon>Viridiplantae</taxon>
        <taxon>Streptophyta</taxon>
        <taxon>Embryophyta</taxon>
        <taxon>Tracheophyta</taxon>
        <taxon>Spermatophyta</taxon>
        <taxon>Magnoliopsida</taxon>
        <taxon>Liliopsida</taxon>
        <taxon>Zingiberales</taxon>
        <taxon>Musaceae</taxon>
        <taxon>Musa</taxon>
    </lineage>
</organism>
<accession>A0A4S8IH11</accession>
<comment type="caution">
    <text evidence="2">The sequence shown here is derived from an EMBL/GenBank/DDBJ whole genome shotgun (WGS) entry which is preliminary data.</text>
</comment>
<proteinExistence type="predicted"/>
<keyword evidence="1" id="KW-0472">Membrane</keyword>
<protein>
    <recommendedName>
        <fullName evidence="4">TLC domain-containing protein</fullName>
    </recommendedName>
</protein>
<evidence type="ECO:0008006" key="4">
    <source>
        <dbReference type="Google" id="ProtNLM"/>
    </source>
</evidence>
<reference evidence="2 3" key="1">
    <citation type="journal article" date="2019" name="Nat. Plants">
        <title>Genome sequencing of Musa balbisiana reveals subgenome evolution and function divergence in polyploid bananas.</title>
        <authorList>
            <person name="Yao X."/>
        </authorList>
    </citation>
    <scope>NUCLEOTIDE SEQUENCE [LARGE SCALE GENOMIC DNA]</scope>
    <source>
        <strain evidence="3">cv. DH-PKW</strain>
        <tissue evidence="2">Leaves</tissue>
    </source>
</reference>
<keyword evidence="1" id="KW-1133">Transmembrane helix</keyword>
<dbReference type="EMBL" id="PYDT01000010">
    <property type="protein sequence ID" value="THU47597.1"/>
    <property type="molecule type" value="Genomic_DNA"/>
</dbReference>
<evidence type="ECO:0000256" key="1">
    <source>
        <dbReference type="SAM" id="Phobius"/>
    </source>
</evidence>